<dbReference type="GO" id="GO:0090076">
    <property type="term" value="P:relaxation of skeletal muscle"/>
    <property type="evidence" value="ECO:0007669"/>
    <property type="project" value="TreeGrafter"/>
</dbReference>
<feature type="domain" description="BTB" evidence="3">
    <location>
        <begin position="10"/>
        <end position="77"/>
    </location>
</feature>
<dbReference type="AlphaFoldDB" id="A0A8B8T3I8"/>
<name>A0A8B8T3I8_CAMFR</name>
<dbReference type="SUPFAM" id="SSF54695">
    <property type="entry name" value="POZ domain"/>
    <property type="match status" value="1"/>
</dbReference>
<evidence type="ECO:0000313" key="4">
    <source>
        <dbReference type="Proteomes" id="UP000694856"/>
    </source>
</evidence>
<dbReference type="GO" id="GO:0014728">
    <property type="term" value="P:regulation of the force of skeletal muscle contraction"/>
    <property type="evidence" value="ECO:0007669"/>
    <property type="project" value="TreeGrafter"/>
</dbReference>
<dbReference type="Gene3D" id="2.120.10.80">
    <property type="entry name" value="Kelch-type beta propeller"/>
    <property type="match status" value="1"/>
</dbReference>
<dbReference type="PANTHER" id="PTHR46375:SF3">
    <property type="entry name" value="KELCH REPEAT AND BTB DOMAIN-CONTAINING PROTEIN 13"/>
    <property type="match status" value="1"/>
</dbReference>
<dbReference type="CTD" id="390594"/>
<evidence type="ECO:0000313" key="5">
    <source>
        <dbReference type="RefSeq" id="XP_032336835.1"/>
    </source>
</evidence>
<evidence type="ECO:0000256" key="2">
    <source>
        <dbReference type="ARBA" id="ARBA00022737"/>
    </source>
</evidence>
<dbReference type="Gene3D" id="3.30.710.10">
    <property type="entry name" value="Potassium Channel Kv1.1, Chain A"/>
    <property type="match status" value="1"/>
</dbReference>
<dbReference type="PROSITE" id="PS50097">
    <property type="entry name" value="BTB"/>
    <property type="match status" value="1"/>
</dbReference>
<evidence type="ECO:0000256" key="1">
    <source>
        <dbReference type="ARBA" id="ARBA00022441"/>
    </source>
</evidence>
<dbReference type="Pfam" id="PF01344">
    <property type="entry name" value="Kelch_1"/>
    <property type="match status" value="2"/>
</dbReference>
<dbReference type="RefSeq" id="XP_032336835.1">
    <property type="nucleotide sequence ID" value="XM_032480944.1"/>
</dbReference>
<sequence>MPRSPEASEASVQVWVGSQLFQADRALLVEHCGFFRGLFRSGMREARAAEVRLGVLSPDGFCTALRVLRGERPALEAADELLQAVECAAFLQAPALARFLEHSLTSDNCALLCDAAAAFGLHDVFRSAALFIRDGARELAAELALPEARAYVAALRPSSYVAVSTHAPAPGFLEDASRTMCYLDEEEDAWRTLAALPLEASTLLAGVATLGNKLYIVGGVRGPNKEVVELGFCYDPDGGSWRQFPSPHQPRYDTALVGFDGHLYAIGGEFQRMPMSSVERYDPAAGCWSFVADLPQPAAGVPCAQARGRLFVCLWRPADTTAVVEYTVQGDTWLPVAELRRPQSYGHCMVAHRDSLYVVRNGPKDDFLHCAIDCLNLATGQWTALPGQFVNSKGALFTAVVRGDTVYTVNRMFTLLYAIEDGTWRLLREQAGFPRPGSLQTFLLRLPPGSRGPVASTTPEL</sequence>
<dbReference type="SUPFAM" id="SSF117281">
    <property type="entry name" value="Kelch motif"/>
    <property type="match status" value="1"/>
</dbReference>
<protein>
    <submittedName>
        <fullName evidence="5">Kelch repeat and BTB domain-containing protein 13</fullName>
    </submittedName>
</protein>
<dbReference type="InterPro" id="IPR052392">
    <property type="entry name" value="Kelch-BTB_domain-containing"/>
</dbReference>
<dbReference type="Proteomes" id="UP000694856">
    <property type="component" value="Chromosome 6"/>
</dbReference>
<dbReference type="GeneID" id="116664060"/>
<dbReference type="InterPro" id="IPR000210">
    <property type="entry name" value="BTB/POZ_dom"/>
</dbReference>
<accession>A0A8B8T3I8</accession>
<dbReference type="SMART" id="SM00612">
    <property type="entry name" value="Kelch"/>
    <property type="match status" value="2"/>
</dbReference>
<organism evidence="4 5">
    <name type="scientific">Camelus ferus</name>
    <name type="common">Wild bactrian camel</name>
    <name type="synonym">Camelus bactrianus ferus</name>
    <dbReference type="NCBI Taxonomy" id="419612"/>
    <lineage>
        <taxon>Eukaryota</taxon>
        <taxon>Metazoa</taxon>
        <taxon>Chordata</taxon>
        <taxon>Craniata</taxon>
        <taxon>Vertebrata</taxon>
        <taxon>Euteleostomi</taxon>
        <taxon>Mammalia</taxon>
        <taxon>Eutheria</taxon>
        <taxon>Laurasiatheria</taxon>
        <taxon>Artiodactyla</taxon>
        <taxon>Tylopoda</taxon>
        <taxon>Camelidae</taxon>
        <taxon>Camelus</taxon>
    </lineage>
</organism>
<dbReference type="InterPro" id="IPR011333">
    <property type="entry name" value="SKP1/BTB/POZ_sf"/>
</dbReference>
<dbReference type="InterPro" id="IPR015915">
    <property type="entry name" value="Kelch-typ_b-propeller"/>
</dbReference>
<gene>
    <name evidence="5" type="primary">KBTBD13</name>
</gene>
<dbReference type="KEGG" id="cfr:116664060"/>
<keyword evidence="2" id="KW-0677">Repeat</keyword>
<keyword evidence="1" id="KW-0880">Kelch repeat</keyword>
<reference evidence="5" key="1">
    <citation type="submission" date="2025-08" db="UniProtKB">
        <authorList>
            <consortium name="RefSeq"/>
        </authorList>
    </citation>
    <scope>IDENTIFICATION</scope>
    <source>
        <tissue evidence="5">Ear skin</tissue>
    </source>
</reference>
<keyword evidence="4" id="KW-1185">Reference proteome</keyword>
<dbReference type="Pfam" id="PF00651">
    <property type="entry name" value="BTB"/>
    <property type="match status" value="1"/>
</dbReference>
<evidence type="ECO:0000259" key="3">
    <source>
        <dbReference type="PROSITE" id="PS50097"/>
    </source>
</evidence>
<dbReference type="PANTHER" id="PTHR46375">
    <property type="entry name" value="KELCH REPEAT AND BTB DOMAIN-CONTAINING PROTEIN 13-RELATED"/>
    <property type="match status" value="1"/>
</dbReference>
<proteinExistence type="predicted"/>
<dbReference type="InterPro" id="IPR006652">
    <property type="entry name" value="Kelch_1"/>
</dbReference>